<keyword evidence="3" id="KW-1185">Reference proteome</keyword>
<dbReference type="Proteomes" id="UP000217771">
    <property type="component" value="Unassembled WGS sequence"/>
</dbReference>
<dbReference type="SUPFAM" id="SSF53448">
    <property type="entry name" value="Nucleotide-diphospho-sugar transferases"/>
    <property type="match status" value="1"/>
</dbReference>
<dbReference type="OrthoDB" id="9808633at2"/>
<gene>
    <name evidence="2" type="ORF">CK498_05120</name>
</gene>
<dbReference type="EMBL" id="NSKB01000002">
    <property type="protein sequence ID" value="PAU78111.1"/>
    <property type="molecule type" value="Genomic_DNA"/>
</dbReference>
<proteinExistence type="predicted"/>
<dbReference type="Gene3D" id="3.90.550.10">
    <property type="entry name" value="Spore Coat Polysaccharide Biosynthesis Protein SpsA, Chain A"/>
    <property type="match status" value="1"/>
</dbReference>
<name>A0A2A2EXJ0_9GAMM</name>
<evidence type="ECO:0000313" key="2">
    <source>
        <dbReference type="EMBL" id="PAU78111.1"/>
    </source>
</evidence>
<dbReference type="GO" id="GO:0016740">
    <property type="term" value="F:transferase activity"/>
    <property type="evidence" value="ECO:0007669"/>
    <property type="project" value="UniProtKB-KW"/>
</dbReference>
<dbReference type="InterPro" id="IPR029044">
    <property type="entry name" value="Nucleotide-diphossugar_trans"/>
</dbReference>
<evidence type="ECO:0000313" key="3">
    <source>
        <dbReference type="Proteomes" id="UP000217771"/>
    </source>
</evidence>
<dbReference type="PANTHER" id="PTHR10859:SF91">
    <property type="entry name" value="DOLICHYL-PHOSPHATE BETA-GLUCOSYLTRANSFERASE"/>
    <property type="match status" value="1"/>
</dbReference>
<accession>A0A2A2EXJ0</accession>
<dbReference type="InterPro" id="IPR001173">
    <property type="entry name" value="Glyco_trans_2-like"/>
</dbReference>
<dbReference type="Pfam" id="PF00535">
    <property type="entry name" value="Glycos_transf_2"/>
    <property type="match status" value="1"/>
</dbReference>
<dbReference type="GO" id="GO:0006487">
    <property type="term" value="P:protein N-linked glycosylation"/>
    <property type="evidence" value="ECO:0007669"/>
    <property type="project" value="TreeGrafter"/>
</dbReference>
<dbReference type="RefSeq" id="WP_095619786.1">
    <property type="nucleotide sequence ID" value="NZ_NSKB01000002.1"/>
</dbReference>
<dbReference type="CDD" id="cd04179">
    <property type="entry name" value="DPM_DPG-synthase_like"/>
    <property type="match status" value="1"/>
</dbReference>
<keyword evidence="2" id="KW-0808">Transferase</keyword>
<evidence type="ECO:0000259" key="1">
    <source>
        <dbReference type="Pfam" id="PF00535"/>
    </source>
</evidence>
<protein>
    <submittedName>
        <fullName evidence="2">Glycosyl transferase</fullName>
    </submittedName>
</protein>
<reference evidence="2 3" key="1">
    <citation type="submission" date="2017-08" db="EMBL/GenBank/DDBJ databases">
        <title>Halomonas alkalisoli sp. nov., isolated from saline alkaline soil.</title>
        <authorList>
            <person name="Wang D."/>
            <person name="Zhang G."/>
        </authorList>
    </citation>
    <scope>NUCLEOTIDE SEQUENCE [LARGE SCALE GENOMIC DNA]</scope>
    <source>
        <strain evidence="2 3">WRN001</strain>
    </source>
</reference>
<organism evidence="2 3">
    <name type="scientific">Halomonas salipaludis</name>
    <dbReference type="NCBI Taxonomy" id="2032625"/>
    <lineage>
        <taxon>Bacteria</taxon>
        <taxon>Pseudomonadati</taxon>
        <taxon>Pseudomonadota</taxon>
        <taxon>Gammaproteobacteria</taxon>
        <taxon>Oceanospirillales</taxon>
        <taxon>Halomonadaceae</taxon>
        <taxon>Halomonas</taxon>
    </lineage>
</organism>
<feature type="domain" description="Glycosyltransferase 2-like" evidence="1">
    <location>
        <begin position="7"/>
        <end position="125"/>
    </location>
</feature>
<comment type="caution">
    <text evidence="2">The sequence shown here is derived from an EMBL/GenBank/DDBJ whole genome shotgun (WGS) entry which is preliminary data.</text>
</comment>
<dbReference type="AlphaFoldDB" id="A0A2A2EXJ0"/>
<dbReference type="PANTHER" id="PTHR10859">
    <property type="entry name" value="GLYCOSYL TRANSFERASE"/>
    <property type="match status" value="1"/>
</dbReference>
<sequence length="252" mass="28527">MAEARPCILIPVYNHPTTIGPLCDELAALGLPLLLVDDGCDVECAAELDRLAGMGHHLLRLPTNQGKGAAVRAGLEQAQRLEYTHVLQVDADGQHDREDLPAFLAELESAPEALVVGYPRYDTSVPRARFYGRYATHVWVWINTLSLEIRDSMCGVRLYPVAALNRLLARYPCGNRMTFDTEVLVRWHWSGGALTQRPVRVHYPRDGISHFALWRDNRQISMMHTRLFFGMLLRLPRLLARRLRRQPAEVGS</sequence>